<keyword evidence="6" id="KW-0411">Iron-sulfur</keyword>
<dbReference type="Gene3D" id="3.90.380.10">
    <property type="entry name" value="Naphthalene 1,2-dioxygenase Alpha Subunit, Chain A, domain 1"/>
    <property type="match status" value="1"/>
</dbReference>
<comment type="caution">
    <text evidence="8">The sequence shown here is derived from an EMBL/GenBank/DDBJ whole genome shotgun (WGS) entry which is preliminary data.</text>
</comment>
<dbReference type="PROSITE" id="PS51296">
    <property type="entry name" value="RIESKE"/>
    <property type="match status" value="1"/>
</dbReference>
<dbReference type="RefSeq" id="WP_167661069.1">
    <property type="nucleotide sequence ID" value="NZ_BMCQ01000001.1"/>
</dbReference>
<feature type="domain" description="Rieske" evidence="7">
    <location>
        <begin position="39"/>
        <end position="153"/>
    </location>
</feature>
<keyword evidence="2" id="KW-0001">2Fe-2S</keyword>
<evidence type="ECO:0000259" key="7">
    <source>
        <dbReference type="PROSITE" id="PS51296"/>
    </source>
</evidence>
<dbReference type="PRINTS" id="PR00090">
    <property type="entry name" value="RNGDIOXGNASE"/>
</dbReference>
<dbReference type="Proteomes" id="UP000700248">
    <property type="component" value="Unassembled WGS sequence"/>
</dbReference>
<dbReference type="Pfam" id="PF00848">
    <property type="entry name" value="Ring_hydroxyl_A"/>
    <property type="match status" value="1"/>
</dbReference>
<dbReference type="PANTHER" id="PTHR43756">
    <property type="entry name" value="CHOLINE MONOOXYGENASE, CHLOROPLASTIC"/>
    <property type="match status" value="1"/>
</dbReference>
<dbReference type="EMBL" id="DYTQ01000047">
    <property type="protein sequence ID" value="HJH23657.1"/>
    <property type="molecule type" value="Genomic_DNA"/>
</dbReference>
<dbReference type="GO" id="GO:0051537">
    <property type="term" value="F:2 iron, 2 sulfur cluster binding"/>
    <property type="evidence" value="ECO:0007669"/>
    <property type="project" value="UniProtKB-KW"/>
</dbReference>
<dbReference type="Proteomes" id="UP000783934">
    <property type="component" value="Unassembled WGS sequence"/>
</dbReference>
<dbReference type="GO" id="GO:0051213">
    <property type="term" value="F:dioxygenase activity"/>
    <property type="evidence" value="ECO:0007669"/>
    <property type="project" value="UniProtKB-KW"/>
</dbReference>
<dbReference type="EMBL" id="JAATIZ010000002">
    <property type="protein sequence ID" value="NJB64979.1"/>
    <property type="molecule type" value="Genomic_DNA"/>
</dbReference>
<evidence type="ECO:0000313" key="8">
    <source>
        <dbReference type="EMBL" id="HJH23657.1"/>
    </source>
</evidence>
<dbReference type="InterPro" id="IPR015879">
    <property type="entry name" value="Ring_hydroxy_dOase_asu_C_dom"/>
</dbReference>
<evidence type="ECO:0000256" key="3">
    <source>
        <dbReference type="ARBA" id="ARBA00022723"/>
    </source>
</evidence>
<gene>
    <name evidence="9" type="ORF">GGR41_001208</name>
    <name evidence="8" type="ORF">K8U84_03790</name>
</gene>
<reference evidence="9 11" key="1">
    <citation type="submission" date="2020-03" db="EMBL/GenBank/DDBJ databases">
        <title>Genomic Encyclopedia of Type Strains, Phase IV (KMG-IV): sequencing the most valuable type-strain genomes for metagenomic binning, comparative biology and taxonomic classification.</title>
        <authorList>
            <person name="Goeker M."/>
        </authorList>
    </citation>
    <scope>NUCLEOTIDE SEQUENCE [LARGE SCALE GENOMIC DNA]</scope>
    <source>
        <strain evidence="9 11">DSM 26613</strain>
    </source>
</reference>
<keyword evidence="8" id="KW-0223">Dioxygenase</keyword>
<dbReference type="PANTHER" id="PTHR43756:SF1">
    <property type="entry name" value="3-PHENYLPROPIONATE_CINNAMIC ACID DIOXYGENASE SUBUNIT ALPHA"/>
    <property type="match status" value="1"/>
</dbReference>
<proteinExistence type="inferred from homology"/>
<accession>A0A9D2VF94</accession>
<dbReference type="SUPFAM" id="SSF50022">
    <property type="entry name" value="ISP domain"/>
    <property type="match status" value="1"/>
</dbReference>
<sequence length="433" mass="48623">MIATQDIANMVRDESVHKRLYTDPAIFKMEMERIYGTIWVYVGHESQVPNVGDYITTTLGTQDVIMVRGSDKQVHVLYNRCPHKGAQVVAKGCGNAGKFFRCPYHAWTFKLDGAHLAAPMRAGFEGTCFDPKHPDFSMRRLARVDNYRGFVFASQAAEGESLADFLGGVLSSIDNLCDRSPVGEVEVVRGSFKVRQPSNWKVFYENLHDTMHAVVTHESSHAAAKEQATKEGHMPLELHIMAGNGEPYTFWEQLDLYAFDNGHGYMEGIFDPGSIESDPVSKRHYELLSEAYGAERALAILSENRHNTVLYGSGSPHTVFQQFRVIRPVAVDETEVEIQLFRLKGAPEELFHRGLMYANLINSPSSNVMPDDVELYGRCQQGNLTDGGDWISMHRYHGTDEAIEGGYKAVNGTSELPVRNLYRAWKKYMLNAA</sequence>
<evidence type="ECO:0000313" key="11">
    <source>
        <dbReference type="Proteomes" id="UP000783934"/>
    </source>
</evidence>
<evidence type="ECO:0000313" key="10">
    <source>
        <dbReference type="Proteomes" id="UP000700248"/>
    </source>
</evidence>
<reference evidence="8" key="3">
    <citation type="submission" date="2021-09" db="EMBL/GenBank/DDBJ databases">
        <authorList>
            <person name="Gilroy R."/>
        </authorList>
    </citation>
    <scope>NUCLEOTIDE SEQUENCE</scope>
    <source>
        <strain evidence="8">CHK175-13533</strain>
    </source>
</reference>
<dbReference type="Pfam" id="PF00355">
    <property type="entry name" value="Rieske"/>
    <property type="match status" value="1"/>
</dbReference>
<dbReference type="InterPro" id="IPR001663">
    <property type="entry name" value="Rng_hydr_dOase-A"/>
</dbReference>
<reference evidence="8" key="2">
    <citation type="journal article" date="2021" name="PeerJ">
        <title>Extensive microbial diversity within the chicken gut microbiome revealed by metagenomics and culture.</title>
        <authorList>
            <person name="Gilroy R."/>
            <person name="Ravi A."/>
            <person name="Getino M."/>
            <person name="Pursley I."/>
            <person name="Horton D.L."/>
            <person name="Alikhan N.F."/>
            <person name="Baker D."/>
            <person name="Gharbi K."/>
            <person name="Hall N."/>
            <person name="Watson M."/>
            <person name="Adriaenssens E.M."/>
            <person name="Foster-Nyarko E."/>
            <person name="Jarju S."/>
            <person name="Secka A."/>
            <person name="Antonio M."/>
            <person name="Oren A."/>
            <person name="Chaudhuri R.R."/>
            <person name="La Ragione R."/>
            <person name="Hildebrand F."/>
            <person name="Pallen M.J."/>
        </authorList>
    </citation>
    <scope>NUCLEOTIDE SEQUENCE</scope>
    <source>
        <strain evidence="8">CHK175-13533</strain>
    </source>
</reference>
<dbReference type="AlphaFoldDB" id="A0A9D2VF94"/>
<evidence type="ECO:0000256" key="5">
    <source>
        <dbReference type="ARBA" id="ARBA00023004"/>
    </source>
</evidence>
<keyword evidence="5" id="KW-0408">Iron</keyword>
<comment type="similarity">
    <text evidence="1">Belongs to the bacterial ring-hydroxylating dioxygenase alpha subunit family.</text>
</comment>
<evidence type="ECO:0000256" key="4">
    <source>
        <dbReference type="ARBA" id="ARBA00023002"/>
    </source>
</evidence>
<dbReference type="InterPro" id="IPR017941">
    <property type="entry name" value="Rieske_2Fe-2S"/>
</dbReference>
<evidence type="ECO:0000256" key="2">
    <source>
        <dbReference type="ARBA" id="ARBA00022714"/>
    </source>
</evidence>
<keyword evidence="11" id="KW-1185">Reference proteome</keyword>
<dbReference type="SUPFAM" id="SSF55961">
    <property type="entry name" value="Bet v1-like"/>
    <property type="match status" value="1"/>
</dbReference>
<dbReference type="CDD" id="cd08879">
    <property type="entry name" value="RHO_alpha_C_AntDO-like"/>
    <property type="match status" value="1"/>
</dbReference>
<dbReference type="Gene3D" id="2.102.10.10">
    <property type="entry name" value="Rieske [2Fe-2S] iron-sulphur domain"/>
    <property type="match status" value="1"/>
</dbReference>
<keyword evidence="4" id="KW-0560">Oxidoreductase</keyword>
<evidence type="ECO:0000256" key="6">
    <source>
        <dbReference type="ARBA" id="ARBA00023014"/>
    </source>
</evidence>
<dbReference type="GO" id="GO:0005506">
    <property type="term" value="F:iron ion binding"/>
    <property type="evidence" value="ECO:0007669"/>
    <property type="project" value="InterPro"/>
</dbReference>
<evidence type="ECO:0000313" key="9">
    <source>
        <dbReference type="EMBL" id="NJB64979.1"/>
    </source>
</evidence>
<dbReference type="InterPro" id="IPR036922">
    <property type="entry name" value="Rieske_2Fe-2S_sf"/>
</dbReference>
<name>A0A9D2VF94_9BURK</name>
<protein>
    <submittedName>
        <fullName evidence="8">Aromatic ring-hydroxylating dioxygenase subunit alpha</fullName>
    </submittedName>
    <submittedName>
        <fullName evidence="9">Phenylpropionate dioxygenase-like ring-hydroxylating dioxygenase large terminal subunit</fullName>
    </submittedName>
</protein>
<keyword evidence="3" id="KW-0479">Metal-binding</keyword>
<evidence type="ECO:0000256" key="1">
    <source>
        <dbReference type="ARBA" id="ARBA00008751"/>
    </source>
</evidence>
<organism evidence="8 10">
    <name type="scientific">Paenalcaligenes hominis</name>
    <dbReference type="NCBI Taxonomy" id="643674"/>
    <lineage>
        <taxon>Bacteria</taxon>
        <taxon>Pseudomonadati</taxon>
        <taxon>Pseudomonadota</taxon>
        <taxon>Betaproteobacteria</taxon>
        <taxon>Burkholderiales</taxon>
        <taxon>Alcaligenaceae</taxon>
        <taxon>Paenalcaligenes</taxon>
    </lineage>
</organism>